<reference evidence="4 5" key="1">
    <citation type="submission" date="2019-04" db="EMBL/GenBank/DDBJ databases">
        <title>Bacillus caeni sp. nov., a bacterium isolated from mangrove sediment.</title>
        <authorList>
            <person name="Huang H."/>
            <person name="Mo K."/>
            <person name="Hu Y."/>
        </authorList>
    </citation>
    <scope>NUCLEOTIDE SEQUENCE [LARGE SCALE GENOMIC DNA]</scope>
    <source>
        <strain evidence="4 5">HB172195</strain>
    </source>
</reference>
<dbReference type="CDD" id="cd07381">
    <property type="entry name" value="MPP_CapA"/>
    <property type="match status" value="1"/>
</dbReference>
<protein>
    <submittedName>
        <fullName evidence="4">CapA family protein</fullName>
    </submittedName>
</protein>
<accession>A0A5R9FDU2</accession>
<dbReference type="PANTHER" id="PTHR33393">
    <property type="entry name" value="POLYGLUTAMINE SYNTHESIS ACCESSORY PROTEIN RV0574C-RELATED"/>
    <property type="match status" value="1"/>
</dbReference>
<dbReference type="Pfam" id="PF09587">
    <property type="entry name" value="PGA_cap"/>
    <property type="match status" value="1"/>
</dbReference>
<dbReference type="PANTHER" id="PTHR33393:SF13">
    <property type="entry name" value="PGA BIOSYNTHESIS PROTEIN CAPA"/>
    <property type="match status" value="1"/>
</dbReference>
<evidence type="ECO:0000313" key="4">
    <source>
        <dbReference type="EMBL" id="TLS39043.1"/>
    </source>
</evidence>
<sequence>MRKVIFSAGLLSFLLVLSFFLFSYLDHSLTVSENTSYQTTDSVKPKTVPEERDDQPDTDLHVQIKESEKQVLDSATEPIELAFAGDVILEASGKTAVQKYGIDYPFEQIKGDIIGADYAVVNLETPITGRTLPFPKEFNFKSGQELLTGLTNAGFDMVTLANNHTMDYGEQGLIDTLKNLNDKKIPYIGAGLNEEEAFSSKTVEIKGRKIGFIGFSRVLPDVSWYAGKEKPGIASGYQLDRMVEIVKEAKEEADCLFVYIHWGKERHSIPEQYQLEYAKALVDAGADGIIGSHPHVLQGFQFYKNKPIAYSLGNFLFPDHVNGKTAESGILKLTINGEDIAMRFIPCMIKNDQIVKLDNKQGESLLNDLVNISYNIERENLTFKSTE</sequence>
<dbReference type="InterPro" id="IPR029052">
    <property type="entry name" value="Metallo-depent_PP-like"/>
</dbReference>
<dbReference type="Gene3D" id="3.60.21.10">
    <property type="match status" value="1"/>
</dbReference>
<comment type="similarity">
    <text evidence="1">Belongs to the CapA family.</text>
</comment>
<dbReference type="SMART" id="SM00854">
    <property type="entry name" value="PGA_cap"/>
    <property type="match status" value="1"/>
</dbReference>
<evidence type="ECO:0000256" key="2">
    <source>
        <dbReference type="SAM" id="MobiDB-lite"/>
    </source>
</evidence>
<dbReference type="InterPro" id="IPR019079">
    <property type="entry name" value="Capsule_synth_CapA"/>
</dbReference>
<dbReference type="EMBL" id="SWLG01000001">
    <property type="protein sequence ID" value="TLS39043.1"/>
    <property type="molecule type" value="Genomic_DNA"/>
</dbReference>
<dbReference type="Proteomes" id="UP000308230">
    <property type="component" value="Unassembled WGS sequence"/>
</dbReference>
<dbReference type="RefSeq" id="WP_138122498.1">
    <property type="nucleotide sequence ID" value="NZ_SWLG01000001.1"/>
</dbReference>
<dbReference type="AlphaFoldDB" id="A0A5R9FDU2"/>
<evidence type="ECO:0000259" key="3">
    <source>
        <dbReference type="SMART" id="SM00854"/>
    </source>
</evidence>
<dbReference type="InterPro" id="IPR052169">
    <property type="entry name" value="CW_Biosynth-Accessory"/>
</dbReference>
<feature type="domain" description="Capsule synthesis protein CapA" evidence="3">
    <location>
        <begin position="80"/>
        <end position="319"/>
    </location>
</feature>
<evidence type="ECO:0000313" key="5">
    <source>
        <dbReference type="Proteomes" id="UP000308230"/>
    </source>
</evidence>
<organism evidence="4 5">
    <name type="scientific">Exobacillus caeni</name>
    <dbReference type="NCBI Taxonomy" id="2574798"/>
    <lineage>
        <taxon>Bacteria</taxon>
        <taxon>Bacillati</taxon>
        <taxon>Bacillota</taxon>
        <taxon>Bacilli</taxon>
        <taxon>Bacillales</taxon>
        <taxon>Guptibacillaceae</taxon>
        <taxon>Exobacillus</taxon>
    </lineage>
</organism>
<comment type="caution">
    <text evidence="4">The sequence shown here is derived from an EMBL/GenBank/DDBJ whole genome shotgun (WGS) entry which is preliminary data.</text>
</comment>
<gene>
    <name evidence="4" type="ORF">FCL54_01660</name>
</gene>
<feature type="region of interest" description="Disordered" evidence="2">
    <location>
        <begin position="36"/>
        <end position="59"/>
    </location>
</feature>
<dbReference type="SUPFAM" id="SSF56300">
    <property type="entry name" value="Metallo-dependent phosphatases"/>
    <property type="match status" value="1"/>
</dbReference>
<dbReference type="OrthoDB" id="9810906at2"/>
<keyword evidence="5" id="KW-1185">Reference proteome</keyword>
<evidence type="ECO:0000256" key="1">
    <source>
        <dbReference type="ARBA" id="ARBA00005662"/>
    </source>
</evidence>
<name>A0A5R9FDU2_9BACL</name>
<proteinExistence type="inferred from homology"/>